<feature type="compositionally biased region" description="Polar residues" evidence="1">
    <location>
        <begin position="195"/>
        <end position="204"/>
    </location>
</feature>
<gene>
    <name evidence="2" type="ORF">LSCM1_07161</name>
</gene>
<protein>
    <submittedName>
        <fullName evidence="2">Uncharacterized protein</fullName>
    </submittedName>
</protein>
<dbReference type="Proteomes" id="UP000673552">
    <property type="component" value="Unassembled WGS sequence"/>
</dbReference>
<sequence length="493" mass="52215">MLPQRLQLHACNGLALPRGIEQQPRPLRRRTINRLLEAPHGSCAPASGDCPATALEAEEPFHANENDSGGRKGRGSEEGDADAVAEEEEVIVMAPPPTVPDGAGAAARAPRDVGPVHTSTRYVRPYEEEDCFAMVATAAAAVADTAASAALAQAELDSDAGLPPRDNRKSAAEFYASVRRWSTEGGEPWPHSSAGDGQTSSAESQRGGHASECLRGSRTCHNSPFQKERAQEVIRASACQAASPAKRRVSVGGRSSAPASTVREEASPSFLPLLPFYSASARQVEASPATSSNCAPDRYSRRDSDTDDGASFVCSTSTTSTFAPHDDGYRGDGGGCQAQVASAECQPHLTVPASALQRAIRKRVSVQQGEGGVRNGEIRRNRPLTHGKGGQLAIHGSFSLAPRYRRHARYMALRDLRPAASPTTSMNSSTSASAFLQLFPSSPLSSSVGYEVNGEASLRAPDIETDAMSKAWTVIMKYCAAHHGPHAPRRTLL</sequence>
<dbReference type="OrthoDB" id="266527at2759"/>
<feature type="region of interest" description="Disordered" evidence="1">
    <location>
        <begin position="38"/>
        <end position="84"/>
    </location>
</feature>
<dbReference type="RefSeq" id="XP_067180903.1">
    <property type="nucleotide sequence ID" value="XM_067324546.1"/>
</dbReference>
<feature type="region of interest" description="Disordered" evidence="1">
    <location>
        <begin position="183"/>
        <end position="226"/>
    </location>
</feature>
<feature type="region of interest" description="Disordered" evidence="1">
    <location>
        <begin position="239"/>
        <end position="265"/>
    </location>
</feature>
<organism evidence="2 3">
    <name type="scientific">Leishmania martiniquensis</name>
    <dbReference type="NCBI Taxonomy" id="1580590"/>
    <lineage>
        <taxon>Eukaryota</taxon>
        <taxon>Discoba</taxon>
        <taxon>Euglenozoa</taxon>
        <taxon>Kinetoplastea</taxon>
        <taxon>Metakinetoplastina</taxon>
        <taxon>Trypanosomatida</taxon>
        <taxon>Trypanosomatidae</taxon>
        <taxon>Leishmaniinae</taxon>
        <taxon>Leishmania</taxon>
    </lineage>
</organism>
<reference evidence="3" key="2">
    <citation type="journal article" date="2021" name="Sci. Data">
        <title>Chromosome-scale genome sequencing, assembly and annotation of six genomes from subfamily Leishmaniinae.</title>
        <authorList>
            <person name="Almutairi H."/>
            <person name="Urbaniak M.D."/>
            <person name="Bates M.D."/>
            <person name="Jariyapan N."/>
            <person name="Kwakye-Nuako G."/>
            <person name="Thomaz Soccol V."/>
            <person name="Al-Salem W.S."/>
            <person name="Dillon R.J."/>
            <person name="Bates P.A."/>
            <person name="Gatherer D."/>
        </authorList>
    </citation>
    <scope>NUCLEOTIDE SEQUENCE [LARGE SCALE GENOMIC DNA]</scope>
</reference>
<evidence type="ECO:0000256" key="1">
    <source>
        <dbReference type="SAM" id="MobiDB-lite"/>
    </source>
</evidence>
<dbReference type="KEGG" id="lmat:92517058"/>
<name>A0A836KWS4_9TRYP</name>
<dbReference type="GeneID" id="92517058"/>
<feature type="region of interest" description="Disordered" evidence="1">
    <location>
        <begin position="285"/>
        <end position="308"/>
    </location>
</feature>
<keyword evidence="3" id="KW-1185">Reference proteome</keyword>
<feature type="compositionally biased region" description="Basic and acidic residues" evidence="1">
    <location>
        <begin position="59"/>
        <end position="77"/>
    </location>
</feature>
<comment type="caution">
    <text evidence="2">The sequence shown here is derived from an EMBL/GenBank/DDBJ whole genome shotgun (WGS) entry which is preliminary data.</text>
</comment>
<proteinExistence type="predicted"/>
<evidence type="ECO:0000313" key="3">
    <source>
        <dbReference type="Proteomes" id="UP000673552"/>
    </source>
</evidence>
<feature type="region of interest" description="Disordered" evidence="1">
    <location>
        <begin position="367"/>
        <end position="390"/>
    </location>
</feature>
<evidence type="ECO:0000313" key="2">
    <source>
        <dbReference type="EMBL" id="KAG5485750.1"/>
    </source>
</evidence>
<dbReference type="EMBL" id="JAFEUZ010000008">
    <property type="protein sequence ID" value="KAG5485750.1"/>
    <property type="molecule type" value="Genomic_DNA"/>
</dbReference>
<reference evidence="3" key="1">
    <citation type="journal article" date="2021" name="Microbiol. Resour. Announc.">
        <title>LGAAP: Leishmaniinae Genome Assembly and Annotation Pipeline.</title>
        <authorList>
            <person name="Almutairi H."/>
            <person name="Urbaniak M.D."/>
            <person name="Bates M.D."/>
            <person name="Jariyapan N."/>
            <person name="Kwakye-Nuako G."/>
            <person name="Thomaz-Soccol V."/>
            <person name="Al-Salem W.S."/>
            <person name="Dillon R.J."/>
            <person name="Bates P.A."/>
            <person name="Gatherer D."/>
        </authorList>
    </citation>
    <scope>NUCLEOTIDE SEQUENCE [LARGE SCALE GENOMIC DNA]</scope>
</reference>
<accession>A0A836KWS4</accession>
<dbReference type="AlphaFoldDB" id="A0A836KWS4"/>